<keyword evidence="7" id="KW-1185">Reference proteome</keyword>
<dbReference type="PANTHER" id="PTHR45903">
    <property type="entry name" value="GLUTAMATE-RICH WD REPEAT-CONTAINING PROTEIN 1"/>
    <property type="match status" value="1"/>
</dbReference>
<dbReference type="InterPro" id="IPR015943">
    <property type="entry name" value="WD40/YVTN_repeat-like_dom_sf"/>
</dbReference>
<dbReference type="InterPro" id="IPR022052">
    <property type="entry name" value="Histone-bd_RBBP4-like_N"/>
</dbReference>
<evidence type="ECO:0000256" key="1">
    <source>
        <dbReference type="ARBA" id="ARBA00009341"/>
    </source>
</evidence>
<name>A0AAV2DZV0_9ROSI</name>
<dbReference type="PANTHER" id="PTHR45903:SF1">
    <property type="entry name" value="GLUTAMATE-RICH WD REPEAT-CONTAINING PROTEIN 1"/>
    <property type="match status" value="1"/>
</dbReference>
<gene>
    <name evidence="6" type="ORF">LTRI10_LOCUS20737</name>
</gene>
<feature type="domain" description="Histone-binding protein RBBP4-like N-terminal" evidence="5">
    <location>
        <begin position="20"/>
        <end position="102"/>
    </location>
</feature>
<protein>
    <recommendedName>
        <fullName evidence="5">Histone-binding protein RBBP4-like N-terminal domain-containing protein</fullName>
    </recommendedName>
</protein>
<dbReference type="Pfam" id="PF12265">
    <property type="entry name" value="CAF1C_H4-bd"/>
    <property type="match status" value="1"/>
</dbReference>
<feature type="region of interest" description="Disordered" evidence="4">
    <location>
        <begin position="114"/>
        <end position="145"/>
    </location>
</feature>
<dbReference type="GO" id="GO:0042254">
    <property type="term" value="P:ribosome biogenesis"/>
    <property type="evidence" value="ECO:0007669"/>
    <property type="project" value="TreeGrafter"/>
</dbReference>
<feature type="compositionally biased region" description="Acidic residues" evidence="4">
    <location>
        <begin position="118"/>
        <end position="137"/>
    </location>
</feature>
<evidence type="ECO:0000256" key="4">
    <source>
        <dbReference type="SAM" id="MobiDB-lite"/>
    </source>
</evidence>
<dbReference type="GO" id="GO:0005730">
    <property type="term" value="C:nucleolus"/>
    <property type="evidence" value="ECO:0007669"/>
    <property type="project" value="TreeGrafter"/>
</dbReference>
<evidence type="ECO:0000313" key="6">
    <source>
        <dbReference type="EMBL" id="CAL1379201.1"/>
    </source>
</evidence>
<dbReference type="Gene3D" id="2.130.10.10">
    <property type="entry name" value="YVTN repeat-like/Quinoprotein amine dehydrogenase"/>
    <property type="match status" value="1"/>
</dbReference>
<organism evidence="6 7">
    <name type="scientific">Linum trigynum</name>
    <dbReference type="NCBI Taxonomy" id="586398"/>
    <lineage>
        <taxon>Eukaryota</taxon>
        <taxon>Viridiplantae</taxon>
        <taxon>Streptophyta</taxon>
        <taxon>Embryophyta</taxon>
        <taxon>Tracheophyta</taxon>
        <taxon>Spermatophyta</taxon>
        <taxon>Magnoliopsida</taxon>
        <taxon>eudicotyledons</taxon>
        <taxon>Gunneridae</taxon>
        <taxon>Pentapetalae</taxon>
        <taxon>rosids</taxon>
        <taxon>fabids</taxon>
        <taxon>Malpighiales</taxon>
        <taxon>Linaceae</taxon>
        <taxon>Linum</taxon>
    </lineage>
</organism>
<evidence type="ECO:0000256" key="2">
    <source>
        <dbReference type="ARBA" id="ARBA00022574"/>
    </source>
</evidence>
<keyword evidence="3" id="KW-0677">Repeat</keyword>
<dbReference type="InterPro" id="IPR051972">
    <property type="entry name" value="Glutamate-rich_WD_repeat"/>
</dbReference>
<dbReference type="EMBL" id="OZ034816">
    <property type="protein sequence ID" value="CAL1379201.1"/>
    <property type="molecule type" value="Genomic_DNA"/>
</dbReference>
<reference evidence="6 7" key="1">
    <citation type="submission" date="2024-04" db="EMBL/GenBank/DDBJ databases">
        <authorList>
            <person name="Fracassetti M."/>
        </authorList>
    </citation>
    <scope>NUCLEOTIDE SEQUENCE [LARGE SCALE GENOMIC DNA]</scope>
</reference>
<comment type="similarity">
    <text evidence="1">Belongs to the WD repeat RBAP46/RBAP48/MSI1 family.</text>
</comment>
<dbReference type="Proteomes" id="UP001497516">
    <property type="component" value="Chromosome 3"/>
</dbReference>
<proteinExistence type="inferred from homology"/>
<keyword evidence="2" id="KW-0853">WD repeat</keyword>
<evidence type="ECO:0000313" key="7">
    <source>
        <dbReference type="Proteomes" id="UP001497516"/>
    </source>
</evidence>
<sequence length="207" mass="22802">MPSKPMKVCQPGVDKLEDGEELECDPSAYNSLHAFHIGWPCLRLLTICLTLTRFLPSTVTLVVQYLRVGLVRTDFPHTVYLLSGTQVENPAWNSIGIFKVSNIFGQRRELVPRKNVDGESDMDVDNSDSDDDSDDGDAGGSKAPSLQVRRVAHGGCVHRIRAMTQSPHLCATWSDFGHVHIWDFSSQVNGLAESKTKATAKDPPVVN</sequence>
<evidence type="ECO:0000259" key="5">
    <source>
        <dbReference type="Pfam" id="PF12265"/>
    </source>
</evidence>
<accession>A0AAV2DZV0</accession>
<evidence type="ECO:0000256" key="3">
    <source>
        <dbReference type="ARBA" id="ARBA00022737"/>
    </source>
</evidence>
<dbReference type="AlphaFoldDB" id="A0AAV2DZV0"/>